<proteinExistence type="predicted"/>
<reference evidence="1" key="2">
    <citation type="submission" date="2022-01" db="EMBL/GenBank/DDBJ databases">
        <authorList>
            <person name="Yamashiro T."/>
            <person name="Shiraishi A."/>
            <person name="Satake H."/>
            <person name="Nakayama K."/>
        </authorList>
    </citation>
    <scope>NUCLEOTIDE SEQUENCE</scope>
</reference>
<dbReference type="InterPro" id="IPR027124">
    <property type="entry name" value="Swc5/CFDP1/2"/>
</dbReference>
<organism evidence="1 2">
    <name type="scientific">Tanacetum coccineum</name>
    <dbReference type="NCBI Taxonomy" id="301880"/>
    <lineage>
        <taxon>Eukaryota</taxon>
        <taxon>Viridiplantae</taxon>
        <taxon>Streptophyta</taxon>
        <taxon>Embryophyta</taxon>
        <taxon>Tracheophyta</taxon>
        <taxon>Spermatophyta</taxon>
        <taxon>Magnoliopsida</taxon>
        <taxon>eudicotyledons</taxon>
        <taxon>Gunneridae</taxon>
        <taxon>Pentapetalae</taxon>
        <taxon>asterids</taxon>
        <taxon>campanulids</taxon>
        <taxon>Asterales</taxon>
        <taxon>Asteraceae</taxon>
        <taxon>Asteroideae</taxon>
        <taxon>Anthemideae</taxon>
        <taxon>Anthemidinae</taxon>
        <taxon>Tanacetum</taxon>
    </lineage>
</organism>
<protein>
    <submittedName>
        <fullName evidence="1">Ribonuclease H-like domain-containing protein</fullName>
    </submittedName>
</protein>
<comment type="caution">
    <text evidence="1">The sequence shown here is derived from an EMBL/GenBank/DDBJ whole genome shotgun (WGS) entry which is preliminary data.</text>
</comment>
<dbReference type="PANTHER" id="PTHR23227">
    <property type="entry name" value="BUCENTAUR RELATED"/>
    <property type="match status" value="1"/>
</dbReference>
<dbReference type="InterPro" id="IPR036691">
    <property type="entry name" value="Endo/exonu/phosph_ase_sf"/>
</dbReference>
<gene>
    <name evidence="1" type="ORF">Tco_1018039</name>
</gene>
<dbReference type="EMBL" id="BQNB010017725">
    <property type="protein sequence ID" value="GJT66559.1"/>
    <property type="molecule type" value="Genomic_DNA"/>
</dbReference>
<sequence length="442" mass="50995">MTGYRGLFDRSYRSRNGRIRGFDYGDRNEEGHTIIEFATAHDLVVPNSFMKTGAHLITFQSKDHNSQFDYLLVRKGDLRACKDCRVLLEGLLTLVEECDAKQMWNILARSIREAVKDSLGVASGSARSYSSHKESCWFDEKVQSKVALNETRFKELLLCHEGHPEDRDMVRERSFTQVAMDSSRFVLSLYSRIMTTLSIYGYLVTDVSAACIPRLSQIAEASQLHVKKKDFGGVPLIIRSCRDAPLYLYRSFDIPFYLFAIRILYISVQLSVVSASAALLFLRQLEDAAEEQESTQSDEEEAADYEHDKEELTMWLTVVPDEEETIDSEILSAKYPIVDWESQNLGSVDMEDLHVYKIIRADGNTSYHKSLSSMLRKFDRQDLVDLHRLVMKRFEDTTPEVEKRYPLIKEMLQKMLNWKLEAEAESTMAFELLKFIKSQLEE</sequence>
<accession>A0ABQ5FU96</accession>
<reference evidence="1" key="1">
    <citation type="journal article" date="2022" name="Int. J. Mol. Sci.">
        <title>Draft Genome of Tanacetum Coccineum: Genomic Comparison of Closely Related Tanacetum-Family Plants.</title>
        <authorList>
            <person name="Yamashiro T."/>
            <person name="Shiraishi A."/>
            <person name="Nakayama K."/>
            <person name="Satake H."/>
        </authorList>
    </citation>
    <scope>NUCLEOTIDE SEQUENCE</scope>
</reference>
<name>A0ABQ5FU96_9ASTR</name>
<evidence type="ECO:0000313" key="2">
    <source>
        <dbReference type="Proteomes" id="UP001151760"/>
    </source>
</evidence>
<keyword evidence="2" id="KW-1185">Reference proteome</keyword>
<dbReference type="PANTHER" id="PTHR23227:SF67">
    <property type="entry name" value="CRANIOFACIAL DEVELOPMENT PROTEIN 2-LIKE"/>
    <property type="match status" value="1"/>
</dbReference>
<dbReference type="Gene3D" id="3.60.10.10">
    <property type="entry name" value="Endonuclease/exonuclease/phosphatase"/>
    <property type="match status" value="1"/>
</dbReference>
<dbReference type="Proteomes" id="UP001151760">
    <property type="component" value="Unassembled WGS sequence"/>
</dbReference>
<evidence type="ECO:0000313" key="1">
    <source>
        <dbReference type="EMBL" id="GJT66559.1"/>
    </source>
</evidence>